<dbReference type="EMBL" id="CACVAP010000093">
    <property type="protein sequence ID" value="CAA6819812.1"/>
    <property type="molecule type" value="Genomic_DNA"/>
</dbReference>
<evidence type="ECO:0000313" key="2">
    <source>
        <dbReference type="EMBL" id="CAA6819812.1"/>
    </source>
</evidence>
<name>A0A6S6TFZ5_9BACT</name>
<keyword evidence="1" id="KW-0472">Membrane</keyword>
<reference evidence="2" key="1">
    <citation type="submission" date="2020-01" db="EMBL/GenBank/DDBJ databases">
        <authorList>
            <person name="Meier V. D."/>
            <person name="Meier V D."/>
        </authorList>
    </citation>
    <scope>NUCLEOTIDE SEQUENCE</scope>
    <source>
        <strain evidence="2">HLG_WM_MAG_06</strain>
    </source>
</reference>
<keyword evidence="1" id="KW-0812">Transmembrane</keyword>
<sequence length="197" mass="23399">MKKYKFILGFFLVLVFLLWSYYDYESLRKDKKAFLSDLNITVIDMNEKLLENNESMYDGNFTLWDMKKSSILESREAKQLLLNDANKSKSDKDKERNLNLKNRVICLEKVCWEFLGIVTINNDVVVTLLSKNTKDKKAKLENFHVNDMLLENVRIIEIKEEGMRLMNLEKNKEINLKLFEVDIEQYRPKKSIKGKNE</sequence>
<feature type="transmembrane region" description="Helical" evidence="1">
    <location>
        <begin position="6"/>
        <end position="22"/>
    </location>
</feature>
<evidence type="ECO:0000256" key="1">
    <source>
        <dbReference type="SAM" id="Phobius"/>
    </source>
</evidence>
<keyword evidence="1" id="KW-1133">Transmembrane helix</keyword>
<gene>
    <name evidence="2" type="ORF">HELGO_WM1416</name>
</gene>
<organism evidence="2">
    <name type="scientific">uncultured Sulfurovum sp</name>
    <dbReference type="NCBI Taxonomy" id="269237"/>
    <lineage>
        <taxon>Bacteria</taxon>
        <taxon>Pseudomonadati</taxon>
        <taxon>Campylobacterota</taxon>
        <taxon>Epsilonproteobacteria</taxon>
        <taxon>Campylobacterales</taxon>
        <taxon>Sulfurovaceae</taxon>
        <taxon>Sulfurovum</taxon>
        <taxon>environmental samples</taxon>
    </lineage>
</organism>
<protein>
    <submittedName>
        <fullName evidence="2">Uncharacterized protein</fullName>
    </submittedName>
</protein>
<accession>A0A6S6TFZ5</accession>
<proteinExistence type="predicted"/>
<dbReference type="AlphaFoldDB" id="A0A6S6TFZ5"/>